<dbReference type="PANTHER" id="PTHR48100:SF1">
    <property type="entry name" value="HISTIDINE PHOSPHATASE FAMILY PROTEIN-RELATED"/>
    <property type="match status" value="1"/>
</dbReference>
<dbReference type="InterPro" id="IPR013078">
    <property type="entry name" value="His_Pase_superF_clade-1"/>
</dbReference>
<dbReference type="RefSeq" id="WP_066042804.1">
    <property type="nucleotide sequence ID" value="NZ_AP013042.1"/>
</dbReference>
<dbReference type="SMART" id="SM00855">
    <property type="entry name" value="PGAM"/>
    <property type="match status" value="1"/>
</dbReference>
<organism evidence="1 2">
    <name type="scientific">endosymbiont of Bathymodiolus septemdierum str. Myojin knoll</name>
    <dbReference type="NCBI Taxonomy" id="1303921"/>
    <lineage>
        <taxon>Bacteria</taxon>
        <taxon>Pseudomonadati</taxon>
        <taxon>Pseudomonadota</taxon>
        <taxon>Gammaproteobacteria</taxon>
        <taxon>sulfur-oxidizing symbionts</taxon>
    </lineage>
</organism>
<dbReference type="STRING" id="1303921.BSEPE_0207"/>
<reference evidence="1 2" key="2">
    <citation type="journal article" date="2016" name="ISME J.">
        <title>Heterogeneous composition of key metabolic gene clusters in a vent mussel symbiont population.</title>
        <authorList>
            <person name="Ikuta T."/>
            <person name="Takaki Y."/>
            <person name="Nagai Y."/>
            <person name="Shimamura S."/>
            <person name="Tsuda M."/>
            <person name="Kawagucci S."/>
            <person name="Aoki Y."/>
            <person name="Inoue K."/>
            <person name="Teruya M."/>
            <person name="Satou K."/>
            <person name="Teruya K."/>
            <person name="Shimoji M."/>
            <person name="Tamotsu H."/>
            <person name="Hirano T."/>
            <person name="Maruyama T."/>
            <person name="Yoshida T."/>
        </authorList>
    </citation>
    <scope>NUCLEOTIDE SEQUENCE [LARGE SCALE GENOMIC DNA]</scope>
    <source>
        <strain evidence="1 2">Myojin Knoll</strain>
    </source>
</reference>
<dbReference type="GO" id="GO:0016853">
    <property type="term" value="F:isomerase activity"/>
    <property type="evidence" value="ECO:0007669"/>
    <property type="project" value="UniProtKB-KW"/>
</dbReference>
<dbReference type="OrthoDB" id="9783269at2"/>
<evidence type="ECO:0000313" key="2">
    <source>
        <dbReference type="Proteomes" id="UP000067399"/>
    </source>
</evidence>
<sequence length="176" mass="19983">MTLDLLRHGEPEGGRLYRGNKVDDSLTAKGWQQMQASTNGKRWDFIATSPMIRCQAFAQNLSQTQNTKMQVFEGLKELGFGDWQGKSVKDIGQEIVDMFKYDPINNAPPGAENLFDFQERVLSTFTQITQTRKKQSVLIVAHAGVIRIIKSHLLNLPIEKMFTMEVISASCERFEL</sequence>
<dbReference type="InterPro" id="IPR050275">
    <property type="entry name" value="PGM_Phosphatase"/>
</dbReference>
<dbReference type="Proteomes" id="UP000067399">
    <property type="component" value="Chromosome"/>
</dbReference>
<dbReference type="PANTHER" id="PTHR48100">
    <property type="entry name" value="BROAD-SPECIFICITY PHOSPHATASE YOR283W-RELATED"/>
    <property type="match status" value="1"/>
</dbReference>
<dbReference type="AlphaFoldDB" id="A0A0P0UR13"/>
<dbReference type="EC" id="5.4.2.-" evidence="1"/>
<gene>
    <name evidence="1" type="primary">gpmB</name>
    <name evidence="1" type="ORF">BSEPE_0207</name>
</gene>
<keyword evidence="1" id="KW-0413">Isomerase</keyword>
<keyword evidence="2" id="KW-1185">Reference proteome</keyword>
<protein>
    <submittedName>
        <fullName evidence="1">Probable phosphoglycerate mutase</fullName>
        <ecNumber evidence="1">5.4.2.-</ecNumber>
    </submittedName>
</protein>
<dbReference type="PIRSF" id="PIRSF000709">
    <property type="entry name" value="6PFK_2-Ptase"/>
    <property type="match status" value="1"/>
</dbReference>
<dbReference type="Gene3D" id="3.40.50.1240">
    <property type="entry name" value="Phosphoglycerate mutase-like"/>
    <property type="match status" value="1"/>
</dbReference>
<dbReference type="KEGG" id="ebh:BSEPE_0207"/>
<dbReference type="CDD" id="cd07067">
    <property type="entry name" value="HP_PGM_like"/>
    <property type="match status" value="1"/>
</dbReference>
<dbReference type="GO" id="GO:0016791">
    <property type="term" value="F:phosphatase activity"/>
    <property type="evidence" value="ECO:0007669"/>
    <property type="project" value="TreeGrafter"/>
</dbReference>
<name>A0A0P0UR13_9GAMM</name>
<dbReference type="SUPFAM" id="SSF53254">
    <property type="entry name" value="Phosphoglycerate mutase-like"/>
    <property type="match status" value="1"/>
</dbReference>
<dbReference type="GO" id="GO:0005737">
    <property type="term" value="C:cytoplasm"/>
    <property type="evidence" value="ECO:0007669"/>
    <property type="project" value="TreeGrafter"/>
</dbReference>
<dbReference type="Pfam" id="PF00300">
    <property type="entry name" value="His_Phos_1"/>
    <property type="match status" value="1"/>
</dbReference>
<accession>A0A0P0UR13</accession>
<proteinExistence type="predicted"/>
<dbReference type="InterPro" id="IPR029033">
    <property type="entry name" value="His_PPase_superfam"/>
</dbReference>
<evidence type="ECO:0000313" key="1">
    <source>
        <dbReference type="EMBL" id="BAS67228.1"/>
    </source>
</evidence>
<dbReference type="EMBL" id="AP013042">
    <property type="protein sequence ID" value="BAS67228.1"/>
    <property type="molecule type" value="Genomic_DNA"/>
</dbReference>
<reference evidence="1 2" key="1">
    <citation type="journal article" date="2000" name="Mar. Ecol. Prog. Ser.">
        <title>Phylogenetic characterization of endosymbionts in three hydrothermal vent mussels: influence on host distributions.</title>
        <authorList>
            <person name="Fujiwara Y."/>
            <person name="Takai K."/>
            <person name="Uematsu K."/>
            <person name="Tsuchida S."/>
            <person name="Hunt J.C."/>
            <person name="Hashimoto J."/>
        </authorList>
    </citation>
    <scope>NUCLEOTIDE SEQUENCE [LARGE SCALE GENOMIC DNA]</scope>
    <source>
        <strain evidence="1 2">Myojin Knoll</strain>
    </source>
</reference>